<accession>I4A7R8</accession>
<dbReference type="EMBL" id="CP003348">
    <property type="protein sequence ID" value="AFM00003.1"/>
    <property type="molecule type" value="Genomic_DNA"/>
</dbReference>
<evidence type="ECO:0000313" key="1">
    <source>
        <dbReference type="EMBL" id="AFM00003.1"/>
    </source>
</evidence>
<organism evidence="1 2">
    <name type="scientific">Desulfitobacterium dehalogenans (strain ATCC 51507 / DSM 9161 / JW/IU-DC1)</name>
    <dbReference type="NCBI Taxonomy" id="756499"/>
    <lineage>
        <taxon>Bacteria</taxon>
        <taxon>Bacillati</taxon>
        <taxon>Bacillota</taxon>
        <taxon>Clostridia</taxon>
        <taxon>Eubacteriales</taxon>
        <taxon>Desulfitobacteriaceae</taxon>
        <taxon>Desulfitobacterium</taxon>
    </lineage>
</organism>
<dbReference type="AlphaFoldDB" id="I4A7R8"/>
<dbReference type="HOGENOM" id="CLU_159209_0_0_9"/>
<evidence type="ECO:0000313" key="2">
    <source>
        <dbReference type="Proteomes" id="UP000006053"/>
    </source>
</evidence>
<gene>
    <name evidence="1" type="ordered locus">Desde_1600</name>
</gene>
<proteinExistence type="predicted"/>
<name>I4A7R8_DESDJ</name>
<keyword evidence="2" id="KW-1185">Reference proteome</keyword>
<protein>
    <submittedName>
        <fullName evidence="1">Uncharacterized protein</fullName>
    </submittedName>
</protein>
<dbReference type="KEGG" id="ddh:Desde_1600"/>
<reference evidence="2" key="1">
    <citation type="submission" date="2012-06" db="EMBL/GenBank/DDBJ databases">
        <title>Complete sequence of Desulfitobacterium dehalogenans ATCC 51507.</title>
        <authorList>
            <person name="Lucas S."/>
            <person name="Han J."/>
            <person name="Lapidus A."/>
            <person name="Cheng J.-F."/>
            <person name="Goodwin L."/>
            <person name="Pitluck S."/>
            <person name="Peters L."/>
            <person name="Ovchinnikova G."/>
            <person name="Teshima H."/>
            <person name="Detter J.C."/>
            <person name="Han C."/>
            <person name="Tapia R."/>
            <person name="Land M."/>
            <person name="Hauser L."/>
            <person name="Kyrpides N."/>
            <person name="Ivanova N."/>
            <person name="Pagani I."/>
            <person name="Kruse T."/>
            <person name="de Vos W.M."/>
            <person name="Smidt H."/>
            <person name="Woyke T."/>
        </authorList>
    </citation>
    <scope>NUCLEOTIDE SEQUENCE [LARGE SCALE GENOMIC DNA]</scope>
    <source>
        <strain evidence="2">ATCC 51507 / DSM 9161 / JW/IU-DC1</strain>
    </source>
</reference>
<sequence>MDKIRELVVKTKELRDELYSITYGECKEFYEDEMVFNTEMKEIRLDLNYAYDKLEAMVHYIDGEYSCLGCGKWFSPPRGTDSDEDHMCSECQEKFSETIELDLQDVLQ</sequence>
<dbReference type="RefSeq" id="WP_014793492.1">
    <property type="nucleotide sequence ID" value="NC_018017.1"/>
</dbReference>
<dbReference type="STRING" id="756499.Desde_1600"/>
<dbReference type="Proteomes" id="UP000006053">
    <property type="component" value="Chromosome"/>
</dbReference>
<reference evidence="1 2" key="2">
    <citation type="journal article" date="2015" name="J. Bacteriol.">
        <title>Genomic, proteomic, and biochemical analysis of the organohalide respiratory pathway in Desulfitobacterium dehalogenans.</title>
        <authorList>
            <person name="Kruse T."/>
            <person name="van de Pas B.A."/>
            <person name="Atteia A."/>
            <person name="Krab K."/>
            <person name="Hagen W.R."/>
            <person name="Goodwin L."/>
            <person name="Chain P."/>
            <person name="Boeren S."/>
            <person name="Maphosa F."/>
            <person name="Schraa G."/>
            <person name="de Vos W.M."/>
            <person name="van der Oost J."/>
            <person name="Smidt H."/>
            <person name="Stams A.J."/>
        </authorList>
    </citation>
    <scope>NUCLEOTIDE SEQUENCE [LARGE SCALE GENOMIC DNA]</scope>
    <source>
        <strain evidence="2">ATCC 51507 / DSM 9161 / JW/IU-DC1</strain>
    </source>
</reference>
<dbReference type="OrthoDB" id="9939373at2"/>